<protein>
    <submittedName>
        <fullName evidence="2">Lysophospholipase L1</fullName>
    </submittedName>
</protein>
<reference evidence="2 3" key="1">
    <citation type="submission" date="2016-10" db="EMBL/GenBank/DDBJ databases">
        <authorList>
            <person name="de Groot N.N."/>
        </authorList>
    </citation>
    <scope>NUCLEOTIDE SEQUENCE [LARGE SCALE GENOMIC DNA]</scope>
    <source>
        <strain evidence="2 3">ATCC 35022</strain>
    </source>
</reference>
<dbReference type="AlphaFoldDB" id="A0A1G6CSZ7"/>
<dbReference type="OrthoDB" id="164654at2"/>
<dbReference type="Proteomes" id="UP000199071">
    <property type="component" value="Unassembled WGS sequence"/>
</dbReference>
<dbReference type="PANTHER" id="PTHR30383:SF29">
    <property type="entry name" value="SGNH HYDROLASE-TYPE ESTERASE DOMAIN-CONTAINING PROTEIN"/>
    <property type="match status" value="1"/>
</dbReference>
<dbReference type="STRING" id="665467.SAMN02982931_02707"/>
<gene>
    <name evidence="2" type="ORF">SAMN02982931_02707</name>
</gene>
<sequence length="215" mass="22865">MPTIVCYGDSNTWGAVPMEGRILPQRFPAGQRWPGVLRDKLGAGYTVIEEGMNGRTTCLDDPIEGPHKNGLKFLPVVLETHAPLDLLIVKLGTNDLKYRLSMTADDIADGAGLLIDAAKNSACPPFGKPPAVLLISPAPLARLTWLAGMFEGATEKSQRLAIEMARVAKDRDVAFLDAGTIVESSPVDGIHLDAEGQRKLGLAVADMVTAILPAA</sequence>
<dbReference type="GO" id="GO:0016788">
    <property type="term" value="F:hydrolase activity, acting on ester bonds"/>
    <property type="evidence" value="ECO:0007669"/>
    <property type="project" value="UniProtKB-ARBA"/>
</dbReference>
<accession>A0A1G6CSZ7</accession>
<dbReference type="InterPro" id="IPR013830">
    <property type="entry name" value="SGNH_hydro"/>
</dbReference>
<proteinExistence type="predicted"/>
<dbReference type="SUPFAM" id="SSF52266">
    <property type="entry name" value="SGNH hydrolase"/>
    <property type="match status" value="1"/>
</dbReference>
<dbReference type="PANTHER" id="PTHR30383">
    <property type="entry name" value="THIOESTERASE 1/PROTEASE 1/LYSOPHOSPHOLIPASE L1"/>
    <property type="match status" value="1"/>
</dbReference>
<dbReference type="Pfam" id="PF13472">
    <property type="entry name" value="Lipase_GDSL_2"/>
    <property type="match status" value="1"/>
</dbReference>
<feature type="domain" description="SGNH hydrolase-type esterase" evidence="1">
    <location>
        <begin position="6"/>
        <end position="198"/>
    </location>
</feature>
<evidence type="ECO:0000259" key="1">
    <source>
        <dbReference type="Pfam" id="PF13472"/>
    </source>
</evidence>
<dbReference type="Gene3D" id="3.40.50.1110">
    <property type="entry name" value="SGNH hydrolase"/>
    <property type="match status" value="1"/>
</dbReference>
<evidence type="ECO:0000313" key="3">
    <source>
        <dbReference type="Proteomes" id="UP000199071"/>
    </source>
</evidence>
<organism evidence="2 3">
    <name type="scientific">Bauldia litoralis</name>
    <dbReference type="NCBI Taxonomy" id="665467"/>
    <lineage>
        <taxon>Bacteria</taxon>
        <taxon>Pseudomonadati</taxon>
        <taxon>Pseudomonadota</taxon>
        <taxon>Alphaproteobacteria</taxon>
        <taxon>Hyphomicrobiales</taxon>
        <taxon>Kaistiaceae</taxon>
        <taxon>Bauldia</taxon>
    </lineage>
</organism>
<name>A0A1G6CSZ7_9HYPH</name>
<evidence type="ECO:0000313" key="2">
    <source>
        <dbReference type="EMBL" id="SDB35962.1"/>
    </source>
</evidence>
<dbReference type="InterPro" id="IPR036514">
    <property type="entry name" value="SGNH_hydro_sf"/>
</dbReference>
<keyword evidence="3" id="KW-1185">Reference proteome</keyword>
<dbReference type="CDD" id="cd01839">
    <property type="entry name" value="SGNH_arylesterase_like"/>
    <property type="match status" value="1"/>
</dbReference>
<dbReference type="InterPro" id="IPR051532">
    <property type="entry name" value="Ester_Hydrolysis_Enzymes"/>
</dbReference>
<dbReference type="EMBL" id="FMXQ01000005">
    <property type="protein sequence ID" value="SDB35962.1"/>
    <property type="molecule type" value="Genomic_DNA"/>
</dbReference>
<dbReference type="RefSeq" id="WP_090876969.1">
    <property type="nucleotide sequence ID" value="NZ_FMXQ01000005.1"/>
</dbReference>